<comment type="subcellular location">
    <subcellularLocation>
        <location evidence="9">Cell membrane</location>
        <topology evidence="9">Single-pass membrane protein</topology>
    </subcellularLocation>
    <subcellularLocation>
        <location evidence="1">Membrane</location>
        <topology evidence="1">Single-pass membrane protein</topology>
    </subcellularLocation>
</comment>
<keyword evidence="7 9" id="KW-0811">Translocation</keyword>
<evidence type="ECO:0000256" key="1">
    <source>
        <dbReference type="ARBA" id="ARBA00004167"/>
    </source>
</evidence>
<name>A0A1Y6EH80_9SPHN</name>
<evidence type="ECO:0000256" key="10">
    <source>
        <dbReference type="SAM" id="MobiDB-lite"/>
    </source>
</evidence>
<gene>
    <name evidence="9" type="primary">tatB</name>
    <name evidence="12" type="ORF">SAMN06297468_0634</name>
</gene>
<accession>A0A1Y6EH80</accession>
<evidence type="ECO:0000256" key="5">
    <source>
        <dbReference type="ARBA" id="ARBA00022927"/>
    </source>
</evidence>
<evidence type="ECO:0000256" key="11">
    <source>
        <dbReference type="SAM" id="Phobius"/>
    </source>
</evidence>
<dbReference type="GO" id="GO:0008320">
    <property type="term" value="F:protein transmembrane transporter activity"/>
    <property type="evidence" value="ECO:0007669"/>
    <property type="project" value="UniProtKB-UniRule"/>
</dbReference>
<keyword evidence="13" id="KW-1185">Reference proteome</keyword>
<protein>
    <recommendedName>
        <fullName evidence="9">Sec-independent protein translocase protein TatB</fullName>
    </recommendedName>
</protein>
<dbReference type="GO" id="GO:0043953">
    <property type="term" value="P:protein transport by the Tat complex"/>
    <property type="evidence" value="ECO:0007669"/>
    <property type="project" value="UniProtKB-UniRule"/>
</dbReference>
<dbReference type="PRINTS" id="PR01506">
    <property type="entry name" value="TATBPROTEIN"/>
</dbReference>
<dbReference type="RefSeq" id="WP_086436551.1">
    <property type="nucleotide sequence ID" value="NZ_FXWG01000001.1"/>
</dbReference>
<evidence type="ECO:0000256" key="9">
    <source>
        <dbReference type="HAMAP-Rule" id="MF_00237"/>
    </source>
</evidence>
<reference evidence="13" key="1">
    <citation type="submission" date="2017-04" db="EMBL/GenBank/DDBJ databases">
        <authorList>
            <person name="Varghese N."/>
            <person name="Submissions S."/>
        </authorList>
    </citation>
    <scope>NUCLEOTIDE SEQUENCE [LARGE SCALE GENOMIC DNA]</scope>
</reference>
<keyword evidence="6 9" id="KW-1133">Transmembrane helix</keyword>
<sequence>MFDIGASELLVIVIVAILVIGPKDMPMALRTAGRWIGKVRRVSSHFRSGIDAMIREAELEDMEKKWKAQNEAIMAKSSASGGESVEAEMTGPPALERPDSASAESRLREPEAPDPDQDDPPPAASSTRAPTRSEASTSNPDSEPELPLGSSKSGD</sequence>
<keyword evidence="3 9" id="KW-1003">Cell membrane</keyword>
<evidence type="ECO:0000256" key="6">
    <source>
        <dbReference type="ARBA" id="ARBA00022989"/>
    </source>
</evidence>
<dbReference type="PANTHER" id="PTHR33162">
    <property type="entry name" value="SEC-INDEPENDENT PROTEIN TRANSLOCASE PROTEIN TATA, CHLOROPLASTIC"/>
    <property type="match status" value="1"/>
</dbReference>
<feature type="compositionally biased region" description="Low complexity" evidence="10">
    <location>
        <begin position="124"/>
        <end position="138"/>
    </location>
</feature>
<dbReference type="EMBL" id="FXWG01000001">
    <property type="protein sequence ID" value="SMQ61975.1"/>
    <property type="molecule type" value="Genomic_DNA"/>
</dbReference>
<evidence type="ECO:0000256" key="4">
    <source>
        <dbReference type="ARBA" id="ARBA00022692"/>
    </source>
</evidence>
<keyword evidence="8 9" id="KW-0472">Membrane</keyword>
<comment type="similarity">
    <text evidence="9">Belongs to the TatB family.</text>
</comment>
<dbReference type="AlphaFoldDB" id="A0A1Y6EH80"/>
<organism evidence="12 13">
    <name type="scientific">Altererythrobacter xiamenensis</name>
    <dbReference type="NCBI Taxonomy" id="1316679"/>
    <lineage>
        <taxon>Bacteria</taxon>
        <taxon>Pseudomonadati</taxon>
        <taxon>Pseudomonadota</taxon>
        <taxon>Alphaproteobacteria</taxon>
        <taxon>Sphingomonadales</taxon>
        <taxon>Erythrobacteraceae</taxon>
        <taxon>Altererythrobacter</taxon>
    </lineage>
</organism>
<comment type="subunit">
    <text evidence="9">The Tat system comprises two distinct complexes: a TatABC complex, containing multiple copies of TatA, TatB and TatC subunits, and a separate TatA complex, containing only TatA subunits. Substrates initially bind to the TatABC complex, which probably triggers association of the separate TatA complex to form the active translocon.</text>
</comment>
<dbReference type="Gene3D" id="1.20.5.3310">
    <property type="match status" value="1"/>
</dbReference>
<comment type="function">
    <text evidence="9">Part of the twin-arginine translocation (Tat) system that transports large folded proteins containing a characteristic twin-arginine motif in their signal peptide across membranes. Together with TatC, TatB is part of a receptor directly interacting with Tat signal peptides. TatB may form an oligomeric binding site that transiently accommodates folded Tat precursor proteins before their translocation.</text>
</comment>
<keyword evidence="4 9" id="KW-0812">Transmembrane</keyword>
<dbReference type="GO" id="GO:0033281">
    <property type="term" value="C:TAT protein transport complex"/>
    <property type="evidence" value="ECO:0007669"/>
    <property type="project" value="UniProtKB-UniRule"/>
</dbReference>
<feature type="transmembrane region" description="Helical" evidence="11">
    <location>
        <begin position="6"/>
        <end position="22"/>
    </location>
</feature>
<evidence type="ECO:0000313" key="13">
    <source>
        <dbReference type="Proteomes" id="UP000194420"/>
    </source>
</evidence>
<feature type="compositionally biased region" description="Low complexity" evidence="10">
    <location>
        <begin position="77"/>
        <end position="88"/>
    </location>
</feature>
<evidence type="ECO:0000256" key="7">
    <source>
        <dbReference type="ARBA" id="ARBA00023010"/>
    </source>
</evidence>
<dbReference type="HAMAP" id="MF_00237">
    <property type="entry name" value="TatB"/>
    <property type="match status" value="1"/>
</dbReference>
<evidence type="ECO:0000256" key="3">
    <source>
        <dbReference type="ARBA" id="ARBA00022475"/>
    </source>
</evidence>
<proteinExistence type="inferred from homology"/>
<dbReference type="Pfam" id="PF02416">
    <property type="entry name" value="TatA_B_E"/>
    <property type="match status" value="1"/>
</dbReference>
<dbReference type="InterPro" id="IPR018448">
    <property type="entry name" value="TatB"/>
</dbReference>
<feature type="region of interest" description="Disordered" evidence="10">
    <location>
        <begin position="73"/>
        <end position="155"/>
    </location>
</feature>
<dbReference type="InterPro" id="IPR003369">
    <property type="entry name" value="TatA/B/E"/>
</dbReference>
<dbReference type="NCBIfam" id="TIGR01410">
    <property type="entry name" value="tatB"/>
    <property type="match status" value="1"/>
</dbReference>
<evidence type="ECO:0000256" key="2">
    <source>
        <dbReference type="ARBA" id="ARBA00022448"/>
    </source>
</evidence>
<evidence type="ECO:0000256" key="8">
    <source>
        <dbReference type="ARBA" id="ARBA00023136"/>
    </source>
</evidence>
<evidence type="ECO:0000313" key="12">
    <source>
        <dbReference type="EMBL" id="SMQ61975.1"/>
    </source>
</evidence>
<dbReference type="PANTHER" id="PTHR33162:SF1">
    <property type="entry name" value="SEC-INDEPENDENT PROTEIN TRANSLOCASE PROTEIN TATA, CHLOROPLASTIC"/>
    <property type="match status" value="1"/>
</dbReference>
<dbReference type="OrthoDB" id="7206969at2"/>
<keyword evidence="5 9" id="KW-0653">Protein transport</keyword>
<dbReference type="Proteomes" id="UP000194420">
    <property type="component" value="Unassembled WGS sequence"/>
</dbReference>
<keyword evidence="2 9" id="KW-0813">Transport</keyword>